<dbReference type="AlphaFoldDB" id="A0A1C6SB50"/>
<dbReference type="Proteomes" id="UP000199413">
    <property type="component" value="Unassembled WGS sequence"/>
</dbReference>
<dbReference type="PIRSF" id="PIRSF000390">
    <property type="entry name" value="PLP_StrS"/>
    <property type="match status" value="1"/>
</dbReference>
<accession>A0A1C6SB50</accession>
<dbReference type="CDD" id="cd00616">
    <property type="entry name" value="AHBA_syn"/>
    <property type="match status" value="1"/>
</dbReference>
<dbReference type="Gene3D" id="3.90.1150.10">
    <property type="entry name" value="Aspartate Aminotransferase, domain 1"/>
    <property type="match status" value="1"/>
</dbReference>
<comment type="similarity">
    <text evidence="3">Belongs to the DegT/DnrJ/EryC1 family.</text>
</comment>
<keyword evidence="5" id="KW-1185">Reference proteome</keyword>
<dbReference type="GO" id="GO:0000271">
    <property type="term" value="P:polysaccharide biosynthetic process"/>
    <property type="evidence" value="ECO:0007669"/>
    <property type="project" value="TreeGrafter"/>
</dbReference>
<dbReference type="InterPro" id="IPR015422">
    <property type="entry name" value="PyrdxlP-dep_Trfase_small"/>
</dbReference>
<organism evidence="4 5">
    <name type="scientific">Micromonospora rhizosphaerae</name>
    <dbReference type="NCBI Taxonomy" id="568872"/>
    <lineage>
        <taxon>Bacteria</taxon>
        <taxon>Bacillati</taxon>
        <taxon>Actinomycetota</taxon>
        <taxon>Actinomycetes</taxon>
        <taxon>Micromonosporales</taxon>
        <taxon>Micromonosporaceae</taxon>
        <taxon>Micromonospora</taxon>
    </lineage>
</organism>
<dbReference type="Pfam" id="PF01041">
    <property type="entry name" value="DegT_DnrJ_EryC1"/>
    <property type="match status" value="1"/>
</dbReference>
<dbReference type="Gene3D" id="3.40.640.10">
    <property type="entry name" value="Type I PLP-dependent aspartate aminotransferase-like (Major domain)"/>
    <property type="match status" value="1"/>
</dbReference>
<dbReference type="STRING" id="568872.GA0070624_3345"/>
<proteinExistence type="inferred from homology"/>
<evidence type="ECO:0000313" key="5">
    <source>
        <dbReference type="Proteomes" id="UP000199413"/>
    </source>
</evidence>
<keyword evidence="2 3" id="KW-0663">Pyridoxal phosphate</keyword>
<dbReference type="InterPro" id="IPR015421">
    <property type="entry name" value="PyrdxlP-dep_Trfase_major"/>
</dbReference>
<dbReference type="SUPFAM" id="SSF53383">
    <property type="entry name" value="PLP-dependent transferases"/>
    <property type="match status" value="1"/>
</dbReference>
<dbReference type="GO" id="GO:0030170">
    <property type="term" value="F:pyridoxal phosphate binding"/>
    <property type="evidence" value="ECO:0007669"/>
    <property type="project" value="TreeGrafter"/>
</dbReference>
<sequence>MTGDWPTWPQWTDADLTAVREVIDSGRWNGVDAPAVTDFEQRWAAYTGARHAICAANGTDSLLLGLRALGVGPGDEVIVPAYTFLATASAVALAGATPVFADIDPDSYCLDPAAVDAAVTPRTAAVIAVHLGGHPADMDALGALCRRRGLALVEDAAHAHGARHRDRPVGALADLASWSFQGSKNLTAGEGGALTTNDDGIAERMRSLRNQGRVAGGAWYEHHVLGWNSRLTAMQAALLRAGLDRLTAQVAAREAAAGYLDEHLPGTVTPQGRAPWVTVHAHHLYLFRYGRGPVGEFVEALRALDIPAVPGYPVPLYRQPLFAGRYDGVHLPETERACRETVWLPHELLLAPVERMAEVVAAVEKATR</sequence>
<evidence type="ECO:0000313" key="4">
    <source>
        <dbReference type="EMBL" id="SCL26636.1"/>
    </source>
</evidence>
<feature type="modified residue" description="N6-(pyridoxal phosphate)lysine" evidence="2">
    <location>
        <position position="184"/>
    </location>
</feature>
<dbReference type="InterPro" id="IPR000653">
    <property type="entry name" value="DegT/StrS_aminotransferase"/>
</dbReference>
<gene>
    <name evidence="4" type="ORF">GA0070624_3345</name>
</gene>
<dbReference type="PANTHER" id="PTHR30244">
    <property type="entry name" value="TRANSAMINASE"/>
    <property type="match status" value="1"/>
</dbReference>
<dbReference type="InterPro" id="IPR015424">
    <property type="entry name" value="PyrdxlP-dep_Trfase"/>
</dbReference>
<name>A0A1C6SB50_9ACTN</name>
<dbReference type="PANTHER" id="PTHR30244:SF42">
    <property type="entry name" value="UDP-2-ACETAMIDO-2-DEOXY-3-OXO-D-GLUCURONATE AMINOTRANSFERASE"/>
    <property type="match status" value="1"/>
</dbReference>
<dbReference type="RefSeq" id="WP_091342119.1">
    <property type="nucleotide sequence ID" value="NZ_FMHV01000002.1"/>
</dbReference>
<dbReference type="OrthoDB" id="9804264at2"/>
<feature type="active site" description="Proton acceptor" evidence="1">
    <location>
        <position position="184"/>
    </location>
</feature>
<reference evidence="5" key="1">
    <citation type="submission" date="2016-06" db="EMBL/GenBank/DDBJ databases">
        <authorList>
            <person name="Varghese N."/>
            <person name="Submissions Spin"/>
        </authorList>
    </citation>
    <scope>NUCLEOTIDE SEQUENCE [LARGE SCALE GENOMIC DNA]</scope>
    <source>
        <strain evidence="5">DSM 45431</strain>
    </source>
</reference>
<dbReference type="EMBL" id="FMHV01000002">
    <property type="protein sequence ID" value="SCL26636.1"/>
    <property type="molecule type" value="Genomic_DNA"/>
</dbReference>
<evidence type="ECO:0000256" key="1">
    <source>
        <dbReference type="PIRSR" id="PIRSR000390-1"/>
    </source>
</evidence>
<evidence type="ECO:0000256" key="2">
    <source>
        <dbReference type="PIRSR" id="PIRSR000390-2"/>
    </source>
</evidence>
<dbReference type="GO" id="GO:0008483">
    <property type="term" value="F:transaminase activity"/>
    <property type="evidence" value="ECO:0007669"/>
    <property type="project" value="TreeGrafter"/>
</dbReference>
<protein>
    <submittedName>
        <fullName evidence="4">dTDP-4-amino-4,6-dideoxygalactose transaminase</fullName>
    </submittedName>
</protein>
<evidence type="ECO:0000256" key="3">
    <source>
        <dbReference type="RuleBase" id="RU004508"/>
    </source>
</evidence>